<protein>
    <recommendedName>
        <fullName evidence="6">Kazal-like domain-containing protein</fullName>
    </recommendedName>
</protein>
<dbReference type="InterPro" id="IPR050159">
    <property type="entry name" value="Kazal-type_SerProtInhib"/>
</dbReference>
<keyword evidence="3" id="KW-0646">Protease inhibitor</keyword>
<evidence type="ECO:0000313" key="7">
    <source>
        <dbReference type="Ensembl" id="ENSSSCP00015008726.1"/>
    </source>
</evidence>
<evidence type="ECO:0000256" key="3">
    <source>
        <dbReference type="ARBA" id="ARBA00022690"/>
    </source>
</evidence>
<dbReference type="GO" id="GO:0004867">
    <property type="term" value="F:serine-type endopeptidase inhibitor activity"/>
    <property type="evidence" value="ECO:0007669"/>
    <property type="project" value="UniProtKB-KW"/>
</dbReference>
<dbReference type="GO" id="GO:0005576">
    <property type="term" value="C:extracellular region"/>
    <property type="evidence" value="ECO:0007669"/>
    <property type="project" value="UniProtKB-SubCell"/>
</dbReference>
<dbReference type="PROSITE" id="PS00282">
    <property type="entry name" value="KAZAL_1"/>
    <property type="match status" value="1"/>
</dbReference>
<comment type="subcellular location">
    <subcellularLocation>
        <location evidence="1">Secreted</location>
    </subcellularLocation>
</comment>
<dbReference type="SUPFAM" id="SSF100895">
    <property type="entry name" value="Kazal-type serine protease inhibitors"/>
    <property type="match status" value="1"/>
</dbReference>
<keyword evidence="5" id="KW-1015">Disulfide bond</keyword>
<evidence type="ECO:0000313" key="8">
    <source>
        <dbReference type="Proteomes" id="UP000694726"/>
    </source>
</evidence>
<dbReference type="PRINTS" id="PR00290">
    <property type="entry name" value="KAZALINHBTR"/>
</dbReference>
<evidence type="ECO:0000256" key="1">
    <source>
        <dbReference type="ARBA" id="ARBA00004613"/>
    </source>
</evidence>
<evidence type="ECO:0000256" key="4">
    <source>
        <dbReference type="ARBA" id="ARBA00022900"/>
    </source>
</evidence>
<dbReference type="InterPro" id="IPR036058">
    <property type="entry name" value="Kazal_dom_sf"/>
</dbReference>
<dbReference type="Ensembl" id="ENSSSCT00015022376.1">
    <property type="protein sequence ID" value="ENSSSCP00015008726.1"/>
    <property type="gene ID" value="ENSSSCG00015016946.1"/>
</dbReference>
<keyword evidence="4" id="KW-0722">Serine protease inhibitor</keyword>
<reference evidence="7" key="1">
    <citation type="submission" date="2025-08" db="UniProtKB">
        <authorList>
            <consortium name="Ensembl"/>
        </authorList>
    </citation>
    <scope>IDENTIFICATION</scope>
</reference>
<dbReference type="PANTHER" id="PTHR47499:SF2">
    <property type="entry name" value="SERINE PROTEASE INHIBITOR KAZAL-TYPE 9"/>
    <property type="match status" value="1"/>
</dbReference>
<dbReference type="SMART" id="SM00280">
    <property type="entry name" value="KAZAL"/>
    <property type="match status" value="1"/>
</dbReference>
<dbReference type="InterPro" id="IPR002350">
    <property type="entry name" value="Kazal_dom"/>
</dbReference>
<dbReference type="InterPro" id="IPR001239">
    <property type="entry name" value="Prot_inh_Kazal-m"/>
</dbReference>
<name>A0A8D0MUB5_PIG</name>
<evidence type="ECO:0000256" key="2">
    <source>
        <dbReference type="ARBA" id="ARBA00022525"/>
    </source>
</evidence>
<accession>A0A8D0MUB5</accession>
<evidence type="ECO:0000256" key="5">
    <source>
        <dbReference type="ARBA" id="ARBA00023157"/>
    </source>
</evidence>
<dbReference type="FunFam" id="3.30.60.30:FF:000037">
    <property type="entry name" value="Ovomucoid"/>
    <property type="match status" value="1"/>
</dbReference>
<dbReference type="Pfam" id="PF00050">
    <property type="entry name" value="Kazal_1"/>
    <property type="match status" value="1"/>
</dbReference>
<organism evidence="7 8">
    <name type="scientific">Sus scrofa</name>
    <name type="common">Pig</name>
    <dbReference type="NCBI Taxonomy" id="9823"/>
    <lineage>
        <taxon>Eukaryota</taxon>
        <taxon>Metazoa</taxon>
        <taxon>Chordata</taxon>
        <taxon>Craniata</taxon>
        <taxon>Vertebrata</taxon>
        <taxon>Euteleostomi</taxon>
        <taxon>Mammalia</taxon>
        <taxon>Eutheria</taxon>
        <taxon>Laurasiatheria</taxon>
        <taxon>Artiodactyla</taxon>
        <taxon>Suina</taxon>
        <taxon>Suidae</taxon>
        <taxon>Sus</taxon>
    </lineage>
</organism>
<dbReference type="Proteomes" id="UP000694726">
    <property type="component" value="Unplaced"/>
</dbReference>
<dbReference type="AlphaFoldDB" id="A0A8D0MUB5"/>
<keyword evidence="2" id="KW-0964">Secreted</keyword>
<sequence>NKPEIILSNKDRVFQSLTFFCLHLTDAECVKHRQQVDCSKYKKSPPEERVCYDLYAPICGSDGKTYSNECYFCYEVEKTKNKLKFAHFGKC</sequence>
<proteinExistence type="predicted"/>
<dbReference type="PANTHER" id="PTHR47499">
    <property type="entry name" value="SERINE PROTEASE INHIBITOR KAZAL-TYPE 7 SPINK7"/>
    <property type="match status" value="1"/>
</dbReference>
<evidence type="ECO:0000259" key="6">
    <source>
        <dbReference type="PROSITE" id="PS51465"/>
    </source>
</evidence>
<feature type="domain" description="Kazal-like" evidence="6">
    <location>
        <begin position="32"/>
        <end position="91"/>
    </location>
</feature>
<dbReference type="Gene3D" id="3.30.60.30">
    <property type="match status" value="1"/>
</dbReference>
<dbReference type="PROSITE" id="PS51465">
    <property type="entry name" value="KAZAL_2"/>
    <property type="match status" value="1"/>
</dbReference>